<name>A0ABP0LZL1_9DINO</name>
<evidence type="ECO:0000313" key="2">
    <source>
        <dbReference type="Proteomes" id="UP001642484"/>
    </source>
</evidence>
<gene>
    <name evidence="1" type="ORF">CCMP2556_LOCUS23306</name>
</gene>
<dbReference type="Proteomes" id="UP001642484">
    <property type="component" value="Unassembled WGS sequence"/>
</dbReference>
<comment type="caution">
    <text evidence="1">The sequence shown here is derived from an EMBL/GenBank/DDBJ whole genome shotgun (WGS) entry which is preliminary data.</text>
</comment>
<dbReference type="EMBL" id="CAXAMN010014769">
    <property type="protein sequence ID" value="CAK9044238.1"/>
    <property type="molecule type" value="Genomic_DNA"/>
</dbReference>
<evidence type="ECO:0000313" key="1">
    <source>
        <dbReference type="EMBL" id="CAK9044238.1"/>
    </source>
</evidence>
<accession>A0ABP0LZL1</accession>
<reference evidence="1 2" key="1">
    <citation type="submission" date="2024-02" db="EMBL/GenBank/DDBJ databases">
        <authorList>
            <person name="Chen Y."/>
            <person name="Shah S."/>
            <person name="Dougan E. K."/>
            <person name="Thang M."/>
            <person name="Chan C."/>
        </authorList>
    </citation>
    <scope>NUCLEOTIDE SEQUENCE [LARGE SCALE GENOMIC DNA]</scope>
</reference>
<protein>
    <submittedName>
        <fullName evidence="1">Uncharacterized protein</fullName>
    </submittedName>
</protein>
<keyword evidence="2" id="KW-1185">Reference proteome</keyword>
<sequence>MDAFADAFSARRMLLERILGEPDFAHYQSERRHELVPVKQIKLVQEDPLAGTPVLIRWYFNNYTLVYGSLSQEQHEKGLLVCTCGALLLWPSEWCGPEAIRRRRGRRDPAPGYDPQWFATLTLAEEIWRTLQALPA</sequence>
<proteinExistence type="predicted"/>
<organism evidence="1 2">
    <name type="scientific">Durusdinium trenchii</name>
    <dbReference type="NCBI Taxonomy" id="1381693"/>
    <lineage>
        <taxon>Eukaryota</taxon>
        <taxon>Sar</taxon>
        <taxon>Alveolata</taxon>
        <taxon>Dinophyceae</taxon>
        <taxon>Suessiales</taxon>
        <taxon>Symbiodiniaceae</taxon>
        <taxon>Durusdinium</taxon>
    </lineage>
</organism>